<dbReference type="InterPro" id="IPR006162">
    <property type="entry name" value="Ppantetheine_attach_site"/>
</dbReference>
<dbReference type="Pfam" id="PF22953">
    <property type="entry name" value="SpnB_Rossmann"/>
    <property type="match status" value="2"/>
</dbReference>
<dbReference type="SMART" id="SM00823">
    <property type="entry name" value="PKS_PP"/>
    <property type="match status" value="2"/>
</dbReference>
<dbReference type="InterPro" id="IPR013968">
    <property type="entry name" value="PKS_KR"/>
</dbReference>
<dbReference type="InterPro" id="IPR016035">
    <property type="entry name" value="Acyl_Trfase/lysoPLipase"/>
</dbReference>
<feature type="region of interest" description="C-terminal hotdog fold" evidence="10">
    <location>
        <begin position="1053"/>
        <end position="1189"/>
    </location>
</feature>
<dbReference type="GO" id="GO:0004312">
    <property type="term" value="F:fatty acid synthase activity"/>
    <property type="evidence" value="ECO:0007669"/>
    <property type="project" value="TreeGrafter"/>
</dbReference>
<dbReference type="CDD" id="cd08956">
    <property type="entry name" value="KR_3_FAS_SDR_x"/>
    <property type="match status" value="2"/>
</dbReference>
<keyword evidence="9" id="KW-0012">Acyltransferase</keyword>
<comment type="pathway">
    <text evidence="2">Antibiotic biosynthesis.</text>
</comment>
<comment type="cofactor">
    <cofactor evidence="1">
        <name>pantetheine 4'-phosphate</name>
        <dbReference type="ChEBI" id="CHEBI:47942"/>
    </cofactor>
</comment>
<feature type="domain" description="Carrier" evidence="11">
    <location>
        <begin position="3235"/>
        <end position="3310"/>
    </location>
</feature>
<dbReference type="Pfam" id="PF00550">
    <property type="entry name" value="PP-binding"/>
    <property type="match status" value="2"/>
</dbReference>
<dbReference type="InterPro" id="IPR049551">
    <property type="entry name" value="PKS_DH_C"/>
</dbReference>
<keyword evidence="8" id="KW-0511">Multifunctional enzyme</keyword>
<dbReference type="Gene3D" id="3.40.366.10">
    <property type="entry name" value="Malonyl-Coenzyme A Acyl Carrier Protein, domain 2"/>
    <property type="match status" value="3"/>
</dbReference>
<keyword evidence="3" id="KW-0596">Phosphopantetheine</keyword>
<dbReference type="SUPFAM" id="SSF52151">
    <property type="entry name" value="FabD/lysophospholipase-like"/>
    <property type="match status" value="2"/>
</dbReference>
<evidence type="ECO:0000256" key="9">
    <source>
        <dbReference type="ARBA" id="ARBA00023315"/>
    </source>
</evidence>
<evidence type="ECO:0000256" key="1">
    <source>
        <dbReference type="ARBA" id="ARBA00001957"/>
    </source>
</evidence>
<dbReference type="FunFam" id="3.40.47.10:FF:000019">
    <property type="entry name" value="Polyketide synthase type I"/>
    <property type="match status" value="3"/>
</dbReference>
<dbReference type="Pfam" id="PF00698">
    <property type="entry name" value="Acyl_transf_1"/>
    <property type="match status" value="2"/>
</dbReference>
<dbReference type="Pfam" id="PF21089">
    <property type="entry name" value="PKS_DH_N"/>
    <property type="match status" value="2"/>
</dbReference>
<feature type="domain" description="Ketosynthase family 3 (KS3)" evidence="12">
    <location>
        <begin position="1695"/>
        <end position="2119"/>
    </location>
</feature>
<dbReference type="InterPro" id="IPR036291">
    <property type="entry name" value="NAD(P)-bd_dom_sf"/>
</dbReference>
<evidence type="ECO:0000256" key="4">
    <source>
        <dbReference type="ARBA" id="ARBA00022553"/>
    </source>
</evidence>
<dbReference type="InterPro" id="IPR015083">
    <property type="entry name" value="NorB/c/GfsB-D-like_docking"/>
</dbReference>
<dbReference type="Gene3D" id="3.30.70.3290">
    <property type="match status" value="3"/>
</dbReference>
<dbReference type="EMBL" id="VFPP01000001">
    <property type="protein sequence ID" value="TQM77833.1"/>
    <property type="molecule type" value="Genomic_DNA"/>
</dbReference>
<comment type="caution">
    <text evidence="10">Lacks conserved residue(s) required for the propagation of feature annotation.</text>
</comment>
<dbReference type="InterPro" id="IPR036736">
    <property type="entry name" value="ACP-like_sf"/>
</dbReference>
<dbReference type="PROSITE" id="PS00606">
    <property type="entry name" value="KS3_1"/>
    <property type="match status" value="3"/>
</dbReference>
<dbReference type="SMART" id="SM00825">
    <property type="entry name" value="PKS_KS"/>
    <property type="match status" value="3"/>
</dbReference>
<dbReference type="InterPro" id="IPR014043">
    <property type="entry name" value="Acyl_transferase_dom"/>
</dbReference>
<evidence type="ECO:0000256" key="7">
    <source>
        <dbReference type="ARBA" id="ARBA00023194"/>
    </source>
</evidence>
<dbReference type="InterPro" id="IPR018201">
    <property type="entry name" value="Ketoacyl_synth_AS"/>
</dbReference>
<dbReference type="SUPFAM" id="SSF47336">
    <property type="entry name" value="ACP-like"/>
    <property type="match status" value="2"/>
</dbReference>
<dbReference type="SUPFAM" id="SSF51735">
    <property type="entry name" value="NAD(P)-binding Rossmann-fold domains"/>
    <property type="match status" value="4"/>
</dbReference>
<feature type="active site" description="Proton acceptor; for dehydratase activity" evidence="10">
    <location>
        <position position="952"/>
    </location>
</feature>
<evidence type="ECO:0000313" key="15">
    <source>
        <dbReference type="Proteomes" id="UP000316628"/>
    </source>
</evidence>
<evidence type="ECO:0000256" key="6">
    <source>
        <dbReference type="ARBA" id="ARBA00022737"/>
    </source>
</evidence>
<evidence type="ECO:0000256" key="3">
    <source>
        <dbReference type="ARBA" id="ARBA00022450"/>
    </source>
</evidence>
<dbReference type="InterPro" id="IPR009081">
    <property type="entry name" value="PP-bd_ACP"/>
</dbReference>
<dbReference type="InterPro" id="IPR020807">
    <property type="entry name" value="PKS_DH"/>
</dbReference>
<dbReference type="Gene3D" id="1.10.1200.10">
    <property type="entry name" value="ACP-like"/>
    <property type="match status" value="2"/>
</dbReference>
<feature type="domain" description="Carrier" evidence="11">
    <location>
        <begin position="1599"/>
        <end position="1677"/>
    </location>
</feature>
<evidence type="ECO:0000259" key="11">
    <source>
        <dbReference type="PROSITE" id="PS50075"/>
    </source>
</evidence>
<dbReference type="InterPro" id="IPR014030">
    <property type="entry name" value="Ketoacyl_synth_N"/>
</dbReference>
<dbReference type="SMART" id="SM00822">
    <property type="entry name" value="PKS_KR"/>
    <property type="match status" value="2"/>
</dbReference>
<dbReference type="PANTHER" id="PTHR43775:SF51">
    <property type="entry name" value="INACTIVE PHENOLPHTHIOCEROL SYNTHESIS POLYKETIDE SYNTHASE TYPE I PKS1-RELATED"/>
    <property type="match status" value="1"/>
</dbReference>
<feature type="region of interest" description="N-terminal hotdog fold" evidence="10">
    <location>
        <begin position="920"/>
        <end position="1041"/>
    </location>
</feature>
<evidence type="ECO:0000256" key="2">
    <source>
        <dbReference type="ARBA" id="ARBA00004792"/>
    </source>
</evidence>
<dbReference type="Pfam" id="PF02801">
    <property type="entry name" value="Ketoacyl-synt_C"/>
    <property type="match status" value="3"/>
</dbReference>
<dbReference type="OrthoDB" id="9778690at2"/>
<sequence length="4121" mass="429981">MPDERLVEALRKSLKESEFLREQNRKLTGVLREPVAIVGMACRFPGGVGTPEQLWELVSTGTSAMTPFPTDRGWDVDSIYHPDPEHEGTSYVREGGFLHGLADFDPAFFGISPREALAMDPQQRLLLETSWEAIERAGIDPTSLRGGKVGVFAGMNGQDYVARLAETEDDVAGFIGTGTAASVASGRISYTLGLEGPAVTIDTACSSSLVALHLAAHALRTGECDLALAGGVTAMTLPGIFVEFSKQRGLAPDGRIKAFAGGADGTAWGEGAGMLLVERLSDARRNGHTVLAVVRGSAVNQDGASNGLTAPNGPSQQRVIRDALASARLSADQVDAVEAHGTGTTLGDPIEAQALLATYGQGRGGEPLWLGSVKSNIGHTQAAAGVAGIIKMVMAMRHGVLPPTLNVDEPTPQVDWSAGSVSLLTSARPWEVDGRPRRAGVSSFGISGTNAHVIVEEAAPVEDAPAGVGAGLVPWVLSARTGTALAGQAANLLAWLDTDPTPSPVDIGFSLATSRSAFEHRAVVVGEDRESLVTGVREVAEGSPVPAGRPGRLAFLFTGQGAQRVGMGRELHRAFPAFASAFDEVCAVLEPALRDVMWEDEDRLDQTGFTQPALFAFEVALFRLLESWGVRPDFVAGHSIGEIAAAHVSGVLSLADAARLVTARGRLMQALPAGGVMVSLQANEADVVPLLTEGVGIAAVNGPRSVVVSGSEAAVDALVARLDAKSKRLRVSHAFHSPLMAPMLAEFRAVVAGLTFNDPQIPIVSTVLSDGSSSVENRVPLGGDPSAGTVFDADYWVRHVSATVRFSDAVRRLEAEGVTTFLEVGPDGVLAAMGQDCLTTDVPELVAAQRKDRPEDRAVLEAVGKVHARGVAVDWAGFFAGRGAKRIELPTYAFERSRFWPRAGVGAGDVAAAGLAAAGHPLLGAVVTAADSGEVLLTGRLAVGAQPWLADHVVMGSVLVPGTAFVELAIRAGDEAGCATIEELTLEAPLVLPPRGGVRVQVAVGAPTDSGRRELSIYSQVEDEPWTRHATGLLGRTPPAPDFEFAQWPPAQAEPLDVTSLYDGLAGIGFGYGPVFRGLRAAWRAGDDVFAEIALPADGDAARFGLHPALLDAALHAVGLGGFLPEGQAQLPFSWTGVTLHASGAPSLRVRVSPSGDGGITLAVADAAGLPVATVGALALRPAAAFEGTTAQVDSLFQVEWQPVTPGGDTPDHEVVTITGLPARDAAHRALEAVQRWLADERAERLVVHTDGAVAVVGEDVTDLGAAAAWGLVRSAQSENPGRFTLVDGDDVALALSADEPQVAVRDGKLFAPRLARVPATDADPVWHADDRVLITGGTGTLGALVAKHLVTEHGVRRLVLAGRRGSNAPGAPELAAELRELGAEVAVVACDVADRDAVEDLVADYAFTGVVHTAGVLDDGVVTALTPDRIDAVLRPKVDAAQHLHELLPDARNFVLYSSAAGVFGAAGQGNYAAANAFLDALAHHRRAHGKAGTSLAWGLWAETSGITGTLDDGDRQRLARDGAAALSSDEGVRLFDIATRTDRALLIPIRFDAKAVADAGHVPPLFRGLVRTSRRVVGDTAAATGLAQRLAGLTGVERDEVLLDLVASQVAGVLGYANTASVEADRAFQELGFDSLMAVELRNRLNAATGLRLPATLVFDYPTSTAVVGLLRDELVGETGPVVPVQRRTSTDHDPIVIVGMACRYPGGIGNADDLWRLVAEGRDGITLFPDDRGWDVDSLYHPDPEHQGTSYTREGGFLHTAADFDPAFFGISPREALAMDPQQRLLLETSWEAVEQAGIDPVTLRGSRTGVFAGVMYHDYIATLQGTEEDVEGFAGTGTAGSVASGRVAYLLGLEGPAVTIDTACSSSLVALHWAIQALRNGECDLALAGGVTVMATPGTFVDFSRQRGLSPDGRCKSFAGAADGTGWSEGVGMILVERLSDARRNGHTVLAVVRGSAVNQDGASNGLTAPNGPSQQRVIRQALATAGLSTADVDLVEAHGTGTTLGDPIEAQALLATYGRDRDGEPLRLGSIKSNIGHTQAAAGAAGIIKIVMAMRHGIMPATLHVDEPTPQVDWDAGAVELLTEARGWDVDRPRRAAVSSFGVSGTNAHVILEQPAPLKPRPEPKPGVVPWVLSGKSAEALAAQAERLLAHDGGTPLDIAHSLATSRTAFDHRAAVVGTDTEELRRGLAAIAAGDLGGVARAGKLAFLFTGQGAQRRDMARELHAAFPVFAEAFDEVCAAVDARLGRSIRDAIRSDDIDRTVNTQPAQFALQVALFRLIRHWGVRPDFLAGHSVGELAAAHVAGVLSLDDAATLIVARGALMEALPGTGVMVALQAPEDEVTPLLTADVDIAAVNGPDSLVLSGTEDAVDRVVAAFPDRKHKRLNVRLAAHSPLVEPMLAEFGDVARGLTYATPTVPIVSTVTGRPVGDEMSAPEYWVRNVRDSVRFGDAMTVLQDEGVATFLELGPDGVLTAMGEENLTGDGALVATQRRDRSEDRALVEAVAALHVRGVKVDWPAFFAGRDARTVELPTYAFRHERFWPRATRRAGDPSGLGLTAAGHPLLGAAVTLPGLDATLLTGRLSATEHPWLTARTVLDTPVVPAAVTAELVIRAADEVGCTLVEHVTVDTPLVLPARGGVQVQVVVNAPDADGRREVAVHTRVDEPDAPWTPHATAVVAPGGAAPTDLVDWPPADATPLDVDLVYAEAPATYGDAYRVLTKAWRRGGEVFAEIRGEDGGFGLHPVLLEALSQVAGLATAADGVPVTWTDLVLHASGAATLRVRASKDDVVAADGTGAAVLTARVRHRTPSAAELGAAAGFVDSLFQVEWREVTPGRAAVDHDLITIDIGGDVPEAAREAAHRVLEAVRRQLEGDRTLVVRTRNAVAIGDEAPDPVAATVWGLVRSAQSEHPGRFVLVDGDDVDLALSADEPQVAVRDGKLYAPRLARVTRPAAGTGWNPDGTVLVTGGTGTLGAVAARHLVTAHGVRHLVLTSRRGPDAPGASSLAAELTALGAHVRIVACDVADRSAVADLVRDHAFTGVVHTAGVLDDGVITSLTPERVDAVLRPKVDAAWNLHSLVGDVEQFVVYSSAAGVFGAPGQANYAAANAFLDALAQHRRARGLPGTSLAWGLWADSSGITDRLDDGDLRRLSRSGMAALTTAHGMDLFDTALATPSALLVPAKLEMAGPVGDDVPPLFRGLLRRTRRAARQDTAVTDGLKGRLAALTRSEQDRQLLDLVSTHVAAVLGHAGAASVDPDRAFQELGFDSLTSVELRNRLGAATGLALPPTVVFDHPTALALAAHLRDSLVPAAAAPVVPVTTAVTGDEPIAIVAMACRFPGGASSPEELWELVAGERDAISGFPADRGWDGVELDSSHVREGGFLHDAARFDAGFFGMSDDEAVQTDPQQRLLLETSWEAFERAGIDPTSLRGTETGVFAGLIYHDYGVRLHQSATGAGFMGTGINASAASGRIAYTFGLEGPAVTVDTACSSSLVALHLAVQALRRGECSMALAGAAVVMATPATFAEASRQRWLPGDGRTKAFADAADGIGYGEGVGVLLVERLADAQRNGHPVLAVVRGTAMNQSGSSNGLTSPHGPSQQRVIRRALADAGITPDQVDVVEGHGTGTALGDSIEAQALLATYGQDRAEPLWLGSIKSNIGYPQAASGVAGVIKMVMAMRHHVLPRTLHVDVPSTKVDWASGNVRLLTESRPWRRPDHRPRRAGVSSFGITGTNAHAVLEEPPAPTPTTERPGTAAPTRVPWVLSAASPEGLRAQAARLLAALDSPGRATGPGNFHRTIDVAGKEGGGGAAPDLSPLNVATTLATARATLPYRAAHVGDQPALRDWLTRLAGGTIPPTPTTRARLAFAFPDAAGDATGDGLAIAAREWYAEGGSFAVAFDETCAYFDKELERPLAALMSSAEALGATEPQDGAGGQEEKYAAALGFVVRVALVRVLERWGVRADLVVVDGPGVDEVPDGLRQVVGGGGRRSGEVGVVVAAHVAGVLSLEDATRVVLGREDVGWAGAVVPVVPLGRLGEQGEVRVLRFGGPVDGGPVDGGSVEAERVVIDGSGGPVETVAALFERGQAVDWAAFFAGRGGARVPLPTYAFQRRRYWPGD</sequence>
<dbReference type="Pfam" id="PF14765">
    <property type="entry name" value="PS-DH"/>
    <property type="match status" value="2"/>
</dbReference>
<dbReference type="PROSITE" id="PS50075">
    <property type="entry name" value="CARRIER"/>
    <property type="match status" value="2"/>
</dbReference>
<dbReference type="InterPro" id="IPR049900">
    <property type="entry name" value="PKS_mFAS_DH"/>
</dbReference>
<dbReference type="Pfam" id="PF00109">
    <property type="entry name" value="ketoacyl-synt"/>
    <property type="match status" value="3"/>
</dbReference>
<dbReference type="RefSeq" id="WP_141974665.1">
    <property type="nucleotide sequence ID" value="NZ_VFPP01000001.1"/>
</dbReference>
<dbReference type="InterPro" id="IPR016036">
    <property type="entry name" value="Malonyl_transacylase_ACP-bd"/>
</dbReference>
<organism evidence="14 15">
    <name type="scientific">Saccharothrix saharensis</name>
    <dbReference type="NCBI Taxonomy" id="571190"/>
    <lineage>
        <taxon>Bacteria</taxon>
        <taxon>Bacillati</taxon>
        <taxon>Actinomycetota</taxon>
        <taxon>Actinomycetes</taxon>
        <taxon>Pseudonocardiales</taxon>
        <taxon>Pseudonocardiaceae</taxon>
        <taxon>Saccharothrix</taxon>
    </lineage>
</organism>
<dbReference type="InterPro" id="IPR001227">
    <property type="entry name" value="Ac_transferase_dom_sf"/>
</dbReference>
<evidence type="ECO:0000256" key="8">
    <source>
        <dbReference type="ARBA" id="ARBA00023268"/>
    </source>
</evidence>
<dbReference type="GO" id="GO:0004315">
    <property type="term" value="F:3-oxoacyl-[acyl-carrier-protein] synthase activity"/>
    <property type="evidence" value="ECO:0007669"/>
    <property type="project" value="InterPro"/>
</dbReference>
<dbReference type="Pfam" id="PF08990">
    <property type="entry name" value="Docking"/>
    <property type="match status" value="1"/>
</dbReference>
<dbReference type="InterPro" id="IPR016039">
    <property type="entry name" value="Thiolase-like"/>
</dbReference>
<comment type="caution">
    <text evidence="14">The sequence shown here is derived from an EMBL/GenBank/DDBJ whole genome shotgun (WGS) entry which is preliminary data.</text>
</comment>
<dbReference type="CDD" id="cd00833">
    <property type="entry name" value="PKS"/>
    <property type="match status" value="3"/>
</dbReference>
<dbReference type="SMART" id="SM01294">
    <property type="entry name" value="PKS_PP_betabranch"/>
    <property type="match status" value="2"/>
</dbReference>
<dbReference type="GO" id="GO:0031177">
    <property type="term" value="F:phosphopantetheine binding"/>
    <property type="evidence" value="ECO:0007669"/>
    <property type="project" value="InterPro"/>
</dbReference>
<dbReference type="PROSITE" id="PS52019">
    <property type="entry name" value="PKS_MFAS_DH"/>
    <property type="match status" value="2"/>
</dbReference>
<dbReference type="SMART" id="SM00826">
    <property type="entry name" value="PKS_DH"/>
    <property type="match status" value="2"/>
</dbReference>
<reference evidence="14 15" key="1">
    <citation type="submission" date="2019-06" db="EMBL/GenBank/DDBJ databases">
        <title>Sequencing the genomes of 1000 actinobacteria strains.</title>
        <authorList>
            <person name="Klenk H.-P."/>
        </authorList>
    </citation>
    <scope>NUCLEOTIDE SEQUENCE [LARGE SCALE GENOMIC DNA]</scope>
    <source>
        <strain evidence="14 15">DSM 45456</strain>
    </source>
</reference>
<keyword evidence="15" id="KW-1185">Reference proteome</keyword>
<dbReference type="InterPro" id="IPR055123">
    <property type="entry name" value="SpnB-like_Rossmann"/>
</dbReference>
<keyword evidence="6" id="KW-0677">Repeat</keyword>
<dbReference type="PANTHER" id="PTHR43775">
    <property type="entry name" value="FATTY ACID SYNTHASE"/>
    <property type="match status" value="1"/>
</dbReference>
<gene>
    <name evidence="14" type="ORF">FHX81_0077</name>
</gene>
<dbReference type="Gene3D" id="3.40.47.10">
    <property type="match status" value="3"/>
</dbReference>
<dbReference type="SUPFAM" id="SSF53901">
    <property type="entry name" value="Thiolase-like"/>
    <property type="match status" value="3"/>
</dbReference>
<dbReference type="InterPro" id="IPR050091">
    <property type="entry name" value="PKS_NRPS_Biosynth_Enz"/>
</dbReference>
<evidence type="ECO:0000256" key="5">
    <source>
        <dbReference type="ARBA" id="ARBA00022679"/>
    </source>
</evidence>
<dbReference type="InterPro" id="IPR020841">
    <property type="entry name" value="PKS_Beta-ketoAc_synthase_dom"/>
</dbReference>
<dbReference type="PROSITE" id="PS00012">
    <property type="entry name" value="PHOSPHOPANTETHEINE"/>
    <property type="match status" value="2"/>
</dbReference>
<evidence type="ECO:0000259" key="13">
    <source>
        <dbReference type="PROSITE" id="PS52019"/>
    </source>
</evidence>
<dbReference type="Pfam" id="PF08659">
    <property type="entry name" value="KR"/>
    <property type="match status" value="2"/>
</dbReference>
<feature type="region of interest" description="C-terminal hotdog fold" evidence="10">
    <location>
        <begin position="2699"/>
        <end position="2844"/>
    </location>
</feature>
<dbReference type="Pfam" id="PF16197">
    <property type="entry name" value="KAsynt_C_assoc"/>
    <property type="match status" value="3"/>
</dbReference>
<dbReference type="InterPro" id="IPR057326">
    <property type="entry name" value="KR_dom"/>
</dbReference>
<feature type="domain" description="Ketosynthase family 3 (KS3)" evidence="12">
    <location>
        <begin position="3328"/>
        <end position="3744"/>
    </location>
</feature>
<feature type="region of interest" description="N-terminal hotdog fold" evidence="10">
    <location>
        <begin position="2565"/>
        <end position="2688"/>
    </location>
</feature>
<dbReference type="Proteomes" id="UP000316628">
    <property type="component" value="Unassembled WGS sequence"/>
</dbReference>
<dbReference type="InterPro" id="IPR042104">
    <property type="entry name" value="PKS_dehydratase_sf"/>
</dbReference>
<dbReference type="SMART" id="SM00827">
    <property type="entry name" value="PKS_AT"/>
    <property type="match status" value="2"/>
</dbReference>
<dbReference type="FunFam" id="1.10.1200.10:FF:000007">
    <property type="entry name" value="Probable polyketide synthase pks17"/>
    <property type="match status" value="2"/>
</dbReference>
<feature type="domain" description="Ketosynthase family 3 (KS3)" evidence="12">
    <location>
        <begin position="32"/>
        <end position="457"/>
    </location>
</feature>
<feature type="active site" description="Proton donor; for dehydratase activity" evidence="10">
    <location>
        <position position="1112"/>
    </location>
</feature>
<evidence type="ECO:0000313" key="14">
    <source>
        <dbReference type="EMBL" id="TQM77833.1"/>
    </source>
</evidence>
<dbReference type="InterPro" id="IPR049552">
    <property type="entry name" value="PKS_DH_N"/>
</dbReference>
<feature type="domain" description="PKS/mFAS DH" evidence="13">
    <location>
        <begin position="920"/>
        <end position="1189"/>
    </location>
</feature>
<accession>A0A543J4T4</accession>
<proteinExistence type="predicted"/>
<dbReference type="InterPro" id="IPR014031">
    <property type="entry name" value="Ketoacyl_synth_C"/>
</dbReference>
<evidence type="ECO:0000256" key="10">
    <source>
        <dbReference type="PROSITE-ProRule" id="PRU01363"/>
    </source>
</evidence>
<dbReference type="Gene3D" id="3.40.50.720">
    <property type="entry name" value="NAD(P)-binding Rossmann-like Domain"/>
    <property type="match status" value="2"/>
</dbReference>
<keyword evidence="4" id="KW-0597">Phosphoprotein</keyword>
<keyword evidence="5 14" id="KW-0808">Transferase</keyword>
<name>A0A543J4T4_9PSEU</name>
<dbReference type="SUPFAM" id="SSF55048">
    <property type="entry name" value="Probable ACP-binding domain of malonyl-CoA ACP transacylase"/>
    <property type="match status" value="2"/>
</dbReference>
<evidence type="ECO:0000259" key="12">
    <source>
        <dbReference type="PROSITE" id="PS52004"/>
    </source>
</evidence>
<protein>
    <submittedName>
        <fullName evidence="14">Acyl transferase domain-containing protein</fullName>
    </submittedName>
</protein>
<dbReference type="InterPro" id="IPR020806">
    <property type="entry name" value="PKS_PP-bd"/>
</dbReference>
<dbReference type="GO" id="GO:0033068">
    <property type="term" value="P:macrolide biosynthetic process"/>
    <property type="evidence" value="ECO:0007669"/>
    <property type="project" value="UniProtKB-ARBA"/>
</dbReference>
<dbReference type="Gene3D" id="3.10.129.110">
    <property type="entry name" value="Polyketide synthase dehydratase"/>
    <property type="match status" value="2"/>
</dbReference>
<keyword evidence="7" id="KW-0045">Antibiotic biosynthesis</keyword>
<dbReference type="InterPro" id="IPR032821">
    <property type="entry name" value="PKS_assoc"/>
</dbReference>
<feature type="domain" description="PKS/mFAS DH" evidence="13">
    <location>
        <begin position="2565"/>
        <end position="2844"/>
    </location>
</feature>
<dbReference type="PROSITE" id="PS52004">
    <property type="entry name" value="KS3_2"/>
    <property type="match status" value="3"/>
</dbReference>
<dbReference type="GO" id="GO:0006633">
    <property type="term" value="P:fatty acid biosynthetic process"/>
    <property type="evidence" value="ECO:0007669"/>
    <property type="project" value="InterPro"/>
</dbReference>